<dbReference type="UniPathway" id="UPA00031">
    <property type="reaction ID" value="UER00010"/>
</dbReference>
<keyword evidence="14" id="KW-1185">Reference proteome</keyword>
<sequence length="326" mass="35129">MPHQACAGAGWAYSLPEEYAARLLKRATRGGVDTAVATVDGGFVLAGVAAPNVLGRRLRYPRWSQAGRYTDRVLTKRIIPCLDVQNGRVVKNVRFFEDHRDAGDPLTLARAYEEQRADELVFYDITATHEGRRLMLDVAARVAEEVMMPLTVGGGVTTVEEFRSLLLAGADKISVNSSAVRNPPLIRAASDHFGAQCVVLSIDAKKRADGSGWNVFVGGGRVDTGLDMLEWAVRGQELGAGEIVLNVMDADGTRQGFDLEATRLVARAVDVPVVASGGAGKAEDFYDVLTHGEADAALAASVFHFGELTVPDVKRELKFRGLPVRP</sequence>
<dbReference type="Pfam" id="PF00977">
    <property type="entry name" value="His_biosynth"/>
    <property type="match status" value="1"/>
</dbReference>
<comment type="catalytic activity">
    <reaction evidence="10 11">
        <text>5-[(5-phospho-1-deoxy-D-ribulos-1-ylimino)methylamino]-1-(5-phospho-beta-D-ribosyl)imidazole-4-carboxamide + L-glutamine = D-erythro-1-(imidazol-4-yl)glycerol 3-phosphate + 5-amino-1-(5-phospho-beta-D-ribosyl)imidazole-4-carboxamide + L-glutamate + H(+)</text>
        <dbReference type="Rhea" id="RHEA:24793"/>
        <dbReference type="ChEBI" id="CHEBI:15378"/>
        <dbReference type="ChEBI" id="CHEBI:29985"/>
        <dbReference type="ChEBI" id="CHEBI:58278"/>
        <dbReference type="ChEBI" id="CHEBI:58359"/>
        <dbReference type="ChEBI" id="CHEBI:58475"/>
        <dbReference type="ChEBI" id="CHEBI:58525"/>
        <dbReference type="EC" id="4.3.2.10"/>
    </reaction>
</comment>
<dbReference type="Gene3D" id="3.20.20.70">
    <property type="entry name" value="Aldolase class I"/>
    <property type="match status" value="1"/>
</dbReference>
<dbReference type="InterPro" id="IPR006062">
    <property type="entry name" value="His_biosynth"/>
</dbReference>
<evidence type="ECO:0000256" key="8">
    <source>
        <dbReference type="ARBA" id="ARBA00023239"/>
    </source>
</evidence>
<dbReference type="CDD" id="cd04731">
    <property type="entry name" value="HisF"/>
    <property type="match status" value="1"/>
</dbReference>
<keyword evidence="6 11" id="KW-0028">Amino-acid biosynthesis</keyword>
<dbReference type="EC" id="4.3.2.10" evidence="11"/>
<dbReference type="InterPro" id="IPR050064">
    <property type="entry name" value="IGPS_HisA/HisF"/>
</dbReference>
<dbReference type="KEGG" id="dpd:Deipe_3107"/>
<evidence type="ECO:0000256" key="2">
    <source>
        <dbReference type="ARBA" id="ARBA00005091"/>
    </source>
</evidence>
<dbReference type="GO" id="GO:0000105">
    <property type="term" value="P:L-histidine biosynthetic process"/>
    <property type="evidence" value="ECO:0007669"/>
    <property type="project" value="UniProtKB-UniRule"/>
</dbReference>
<evidence type="ECO:0000256" key="5">
    <source>
        <dbReference type="ARBA" id="ARBA00022490"/>
    </source>
</evidence>
<keyword evidence="8 11" id="KW-0456">Lyase</keyword>
<dbReference type="SUPFAM" id="SSF51366">
    <property type="entry name" value="Ribulose-phoshate binding barrel"/>
    <property type="match status" value="1"/>
</dbReference>
<gene>
    <name evidence="11" type="primary">hisF</name>
    <name evidence="13" type="ordered locus">Deipe_3107</name>
</gene>
<feature type="active site" evidence="11">
    <location>
        <position position="203"/>
    </location>
</feature>
<evidence type="ECO:0000313" key="14">
    <source>
        <dbReference type="Proteomes" id="UP000010467"/>
    </source>
</evidence>
<evidence type="ECO:0000256" key="3">
    <source>
        <dbReference type="ARBA" id="ARBA00009667"/>
    </source>
</evidence>
<dbReference type="HOGENOM" id="CLU_048577_4_0_0"/>
<evidence type="ECO:0000256" key="7">
    <source>
        <dbReference type="ARBA" id="ARBA00023102"/>
    </source>
</evidence>
<evidence type="ECO:0000313" key="13">
    <source>
        <dbReference type="EMBL" id="AFZ68553.1"/>
    </source>
</evidence>
<dbReference type="PANTHER" id="PTHR21235">
    <property type="entry name" value="IMIDAZOLE GLYCEROL PHOSPHATE SYNTHASE SUBUNIT HISF/H IGP SYNTHASE SUBUNIT HISF/H"/>
    <property type="match status" value="1"/>
</dbReference>
<comment type="function">
    <text evidence="9 11">IGPS catalyzes the conversion of PRFAR and glutamine to IGP, AICAR and glutamate. The HisF subunit catalyzes the cyclization activity that produces IGP and AICAR from PRFAR using the ammonia provided by the HisH subunit.</text>
</comment>
<dbReference type="GO" id="GO:0005737">
    <property type="term" value="C:cytoplasm"/>
    <property type="evidence" value="ECO:0007669"/>
    <property type="project" value="UniProtKB-SubCell"/>
</dbReference>
<dbReference type="InterPro" id="IPR004651">
    <property type="entry name" value="HisF"/>
</dbReference>
<evidence type="ECO:0000256" key="9">
    <source>
        <dbReference type="ARBA" id="ARBA00025475"/>
    </source>
</evidence>
<name>L0A3T1_DEIPD</name>
<dbReference type="GO" id="GO:0000107">
    <property type="term" value="F:imidazoleglycerol-phosphate synthase activity"/>
    <property type="evidence" value="ECO:0007669"/>
    <property type="project" value="UniProtKB-UniRule"/>
</dbReference>
<comment type="subunit">
    <text evidence="4 11">Heterodimer of HisH and HisF.</text>
</comment>
<dbReference type="eggNOG" id="COG0107">
    <property type="taxonomic scope" value="Bacteria"/>
</dbReference>
<dbReference type="FunFam" id="3.20.20.70:FF:000006">
    <property type="entry name" value="Imidazole glycerol phosphate synthase subunit HisF"/>
    <property type="match status" value="1"/>
</dbReference>
<dbReference type="PATRIC" id="fig|937777.3.peg.3118"/>
<reference evidence="14" key="1">
    <citation type="submission" date="2012-03" db="EMBL/GenBank/DDBJ databases">
        <title>Complete sequence of chromosome of Deinococcus peraridilitoris DSM 19664.</title>
        <authorList>
            <person name="Lucas S."/>
            <person name="Copeland A."/>
            <person name="Lapidus A."/>
            <person name="Glavina del Rio T."/>
            <person name="Dalin E."/>
            <person name="Tice H."/>
            <person name="Bruce D."/>
            <person name="Goodwin L."/>
            <person name="Pitluck S."/>
            <person name="Peters L."/>
            <person name="Mikhailova N."/>
            <person name="Lu M."/>
            <person name="Kyrpides N."/>
            <person name="Mavromatis K."/>
            <person name="Ivanova N."/>
            <person name="Brettin T."/>
            <person name="Detter J.C."/>
            <person name="Han C."/>
            <person name="Larimer F."/>
            <person name="Land M."/>
            <person name="Hauser L."/>
            <person name="Markowitz V."/>
            <person name="Cheng J.-F."/>
            <person name="Hugenholtz P."/>
            <person name="Woyke T."/>
            <person name="Wu D."/>
            <person name="Pukall R."/>
            <person name="Steenblock K."/>
            <person name="Brambilla E."/>
            <person name="Klenk H.-P."/>
            <person name="Eisen J.A."/>
        </authorList>
    </citation>
    <scope>NUCLEOTIDE SEQUENCE [LARGE SCALE GENOMIC DNA]</scope>
    <source>
        <strain evidence="14">DSM 19664 / LMG 22246 / CIP 109416 / KR-200</strain>
    </source>
</reference>
<evidence type="ECO:0000256" key="6">
    <source>
        <dbReference type="ARBA" id="ARBA00022605"/>
    </source>
</evidence>
<dbReference type="Proteomes" id="UP000010467">
    <property type="component" value="Chromosome"/>
</dbReference>
<evidence type="ECO:0000256" key="10">
    <source>
        <dbReference type="ARBA" id="ARBA00047838"/>
    </source>
</evidence>
<dbReference type="AlphaFoldDB" id="L0A3T1"/>
<evidence type="ECO:0000256" key="4">
    <source>
        <dbReference type="ARBA" id="ARBA00011152"/>
    </source>
</evidence>
<dbReference type="GO" id="GO:0016829">
    <property type="term" value="F:lyase activity"/>
    <property type="evidence" value="ECO:0007669"/>
    <property type="project" value="UniProtKB-KW"/>
</dbReference>
<dbReference type="PANTHER" id="PTHR21235:SF2">
    <property type="entry name" value="IMIDAZOLE GLYCEROL PHOSPHATE SYNTHASE HISHF"/>
    <property type="match status" value="1"/>
</dbReference>
<dbReference type="InterPro" id="IPR011060">
    <property type="entry name" value="RibuloseP-bd_barrel"/>
</dbReference>
<dbReference type="STRING" id="937777.Deipe_3107"/>
<feature type="active site" evidence="11">
    <location>
        <position position="83"/>
    </location>
</feature>
<evidence type="ECO:0000256" key="11">
    <source>
        <dbReference type="HAMAP-Rule" id="MF_01013"/>
    </source>
</evidence>
<evidence type="ECO:0000256" key="12">
    <source>
        <dbReference type="RuleBase" id="RU003657"/>
    </source>
</evidence>
<comment type="pathway">
    <text evidence="2 11">Amino-acid biosynthesis; L-histidine biosynthesis; L-histidine from 5-phospho-alpha-D-ribose 1-diphosphate: step 5/9.</text>
</comment>
<dbReference type="EMBL" id="CP003382">
    <property type="protein sequence ID" value="AFZ68553.1"/>
    <property type="molecule type" value="Genomic_DNA"/>
</dbReference>
<organism evidence="13 14">
    <name type="scientific">Deinococcus peraridilitoris (strain DSM 19664 / LMG 22246 / CIP 109416 / KR-200)</name>
    <dbReference type="NCBI Taxonomy" id="937777"/>
    <lineage>
        <taxon>Bacteria</taxon>
        <taxon>Thermotogati</taxon>
        <taxon>Deinococcota</taxon>
        <taxon>Deinococci</taxon>
        <taxon>Deinococcales</taxon>
        <taxon>Deinococcaceae</taxon>
        <taxon>Deinococcus</taxon>
    </lineage>
</organism>
<dbReference type="InterPro" id="IPR013785">
    <property type="entry name" value="Aldolase_TIM"/>
</dbReference>
<proteinExistence type="inferred from homology"/>
<dbReference type="HAMAP" id="MF_01013">
    <property type="entry name" value="HisF"/>
    <property type="match status" value="1"/>
</dbReference>
<keyword evidence="5 11" id="KW-0963">Cytoplasm</keyword>
<keyword evidence="7 11" id="KW-0368">Histidine biosynthesis</keyword>
<comment type="subcellular location">
    <subcellularLocation>
        <location evidence="1 11">Cytoplasm</location>
    </subcellularLocation>
</comment>
<comment type="similarity">
    <text evidence="3 11 12">Belongs to the HisA/HisF family.</text>
</comment>
<accession>L0A3T1</accession>
<dbReference type="NCBIfam" id="TIGR00735">
    <property type="entry name" value="hisF"/>
    <property type="match status" value="1"/>
</dbReference>
<evidence type="ECO:0000256" key="1">
    <source>
        <dbReference type="ARBA" id="ARBA00004496"/>
    </source>
</evidence>
<protein>
    <recommendedName>
        <fullName evidence="11">Imidazole glycerol phosphate synthase subunit HisF</fullName>
        <ecNumber evidence="11">4.3.2.10</ecNumber>
    </recommendedName>
    <alternativeName>
        <fullName evidence="11">IGP synthase cyclase subunit</fullName>
    </alternativeName>
    <alternativeName>
        <fullName evidence="11">IGP synthase subunit HisF</fullName>
    </alternativeName>
    <alternativeName>
        <fullName evidence="11">ImGP synthase subunit HisF</fullName>
        <shortName evidence="11">IGPS subunit HisF</shortName>
    </alternativeName>
</protein>